<gene>
    <name evidence="1" type="ORF">UFOPK1440_01077</name>
</gene>
<proteinExistence type="predicted"/>
<reference evidence="1" key="1">
    <citation type="submission" date="2020-05" db="EMBL/GenBank/DDBJ databases">
        <authorList>
            <person name="Chiriac C."/>
            <person name="Salcher M."/>
            <person name="Ghai R."/>
            <person name="Kavagutti S V."/>
        </authorList>
    </citation>
    <scope>NUCLEOTIDE SEQUENCE</scope>
</reference>
<evidence type="ECO:0000313" key="1">
    <source>
        <dbReference type="EMBL" id="CAB4550076.1"/>
    </source>
</evidence>
<dbReference type="EMBL" id="CAEZSP010000077">
    <property type="protein sequence ID" value="CAB4550076.1"/>
    <property type="molecule type" value="Genomic_DNA"/>
</dbReference>
<organism evidence="1">
    <name type="scientific">freshwater metagenome</name>
    <dbReference type="NCBI Taxonomy" id="449393"/>
    <lineage>
        <taxon>unclassified sequences</taxon>
        <taxon>metagenomes</taxon>
        <taxon>ecological metagenomes</taxon>
    </lineage>
</organism>
<sequence length="122" mass="13598">MFKWIRKLTIDASRNAKLDAELQEILTEGQRTHESALAIRDFLLKVLQEDQDGAEKFNDEILTEAANLIEELGAGAFYWMADIAVQMTNLAKCALADVPTNVEAELGKHASAQEIIKLVVRV</sequence>
<name>A0A6J6CFN4_9ZZZZ</name>
<accession>A0A6J6CFN4</accession>
<dbReference type="AlphaFoldDB" id="A0A6J6CFN4"/>
<protein>
    <submittedName>
        <fullName evidence="1">Unannotated protein</fullName>
    </submittedName>
</protein>